<dbReference type="EMBL" id="MJFZ01000608">
    <property type="protein sequence ID" value="RAW26885.1"/>
    <property type="molecule type" value="Genomic_DNA"/>
</dbReference>
<feature type="chain" id="PRO_5036061282" description="RxLR effector protein" evidence="1">
    <location>
        <begin position="23"/>
        <end position="202"/>
    </location>
</feature>
<reference evidence="5 6" key="1">
    <citation type="submission" date="2018-01" db="EMBL/GenBank/DDBJ databases">
        <title>Draft genome of the strawberry crown rot pathogen Phytophthora cactorum.</title>
        <authorList>
            <person name="Armitage A.D."/>
            <person name="Lysoe E."/>
            <person name="Nellist C.F."/>
            <person name="Harrison R.J."/>
            <person name="Brurberg M.B."/>
        </authorList>
    </citation>
    <scope>NUCLEOTIDE SEQUENCE [LARGE SCALE GENOMIC DNA]</scope>
    <source>
        <strain evidence="5 6">10300</strain>
    </source>
</reference>
<organism evidence="5 6">
    <name type="scientific">Phytophthora cactorum</name>
    <dbReference type="NCBI Taxonomy" id="29920"/>
    <lineage>
        <taxon>Eukaryota</taxon>
        <taxon>Sar</taxon>
        <taxon>Stramenopiles</taxon>
        <taxon>Oomycota</taxon>
        <taxon>Peronosporomycetes</taxon>
        <taxon>Peronosporales</taxon>
        <taxon>Peronosporaceae</taxon>
        <taxon>Phytophthora</taxon>
    </lineage>
</organism>
<accession>A0A329RQI1</accession>
<evidence type="ECO:0000256" key="1">
    <source>
        <dbReference type="SAM" id="SignalP"/>
    </source>
</evidence>
<evidence type="ECO:0000313" key="5">
    <source>
        <dbReference type="EMBL" id="RAW26885.1"/>
    </source>
</evidence>
<evidence type="ECO:0000313" key="2">
    <source>
        <dbReference type="EMBL" id="KAG2906606.1"/>
    </source>
</evidence>
<dbReference type="Proteomes" id="UP000760860">
    <property type="component" value="Unassembled WGS sequence"/>
</dbReference>
<dbReference type="Proteomes" id="UP000251314">
    <property type="component" value="Unassembled WGS sequence"/>
</dbReference>
<dbReference type="AlphaFoldDB" id="A0A329RQI1"/>
<evidence type="ECO:0008006" key="7">
    <source>
        <dbReference type="Google" id="ProtNLM"/>
    </source>
</evidence>
<sequence>MGLLHRFLLLTAFALLSVFAKAAEFDHTKLSRITEGGYGGRLLRTATMSDDEERGQLMPSFIKSRLTNWRINSWIQNNRPDDYVLRKLKLTGLAEKTLTENPNYKILQKFKVNGWLKERATTTKAWGDLGLTRFSMYDVHKADGFNTYTHYVIALFKKAKKADSEEWSRLLRERSVTELVTKTMILRGFARDDQRLRSMLGI</sequence>
<feature type="signal peptide" evidence="1">
    <location>
        <begin position="1"/>
        <end position="22"/>
    </location>
</feature>
<dbReference type="VEuPathDB" id="FungiDB:PC110_g16706"/>
<dbReference type="Proteomes" id="UP000774804">
    <property type="component" value="Unassembled WGS sequence"/>
</dbReference>
<proteinExistence type="predicted"/>
<dbReference type="OrthoDB" id="92956at2759"/>
<dbReference type="EMBL" id="RCMI01000535">
    <property type="protein sequence ID" value="KAG2906606.1"/>
    <property type="molecule type" value="Genomic_DNA"/>
</dbReference>
<dbReference type="Proteomes" id="UP000736787">
    <property type="component" value="Unassembled WGS sequence"/>
</dbReference>
<dbReference type="EMBL" id="RCMK01000534">
    <property type="protein sequence ID" value="KAG2923494.1"/>
    <property type="molecule type" value="Genomic_DNA"/>
</dbReference>
<evidence type="ECO:0000313" key="3">
    <source>
        <dbReference type="EMBL" id="KAG2923494.1"/>
    </source>
</evidence>
<evidence type="ECO:0000313" key="6">
    <source>
        <dbReference type="Proteomes" id="UP000251314"/>
    </source>
</evidence>
<evidence type="ECO:0000313" key="4">
    <source>
        <dbReference type="EMBL" id="KAG3222598.1"/>
    </source>
</evidence>
<gene>
    <name evidence="5" type="ORF">PC110_g16706</name>
    <name evidence="2" type="ORF">PC115_g14237</name>
    <name evidence="3" type="ORF">PC117_g15728</name>
    <name evidence="4" type="ORF">PC129_g6704</name>
</gene>
<reference evidence="2" key="2">
    <citation type="submission" date="2018-10" db="EMBL/GenBank/DDBJ databases">
        <title>Effector identification in a new, highly contiguous assembly of the strawberry crown rot pathogen Phytophthora cactorum.</title>
        <authorList>
            <person name="Armitage A.D."/>
            <person name="Nellist C.F."/>
            <person name="Bates H."/>
            <person name="Vickerstaff R.J."/>
            <person name="Harrison R.J."/>
        </authorList>
    </citation>
    <scope>NUCLEOTIDE SEQUENCE</scope>
    <source>
        <strain evidence="2">4032</strain>
        <strain evidence="3">4040</strain>
        <strain evidence="4">P421</strain>
    </source>
</reference>
<keyword evidence="1" id="KW-0732">Signal</keyword>
<comment type="caution">
    <text evidence="5">The sequence shown here is derived from an EMBL/GenBank/DDBJ whole genome shotgun (WGS) entry which is preliminary data.</text>
</comment>
<dbReference type="EMBL" id="RCMV01000175">
    <property type="protein sequence ID" value="KAG3222598.1"/>
    <property type="molecule type" value="Genomic_DNA"/>
</dbReference>
<keyword evidence="6" id="KW-1185">Reference proteome</keyword>
<name>A0A329RQI1_9STRA</name>
<protein>
    <recommendedName>
        <fullName evidence="7">RxLR effector protein</fullName>
    </recommendedName>
</protein>